<name>A0A0F9MLX2_9ZZZZ</name>
<gene>
    <name evidence="1" type="ORF">LCGC14_1058690</name>
</gene>
<reference evidence="1" key="1">
    <citation type="journal article" date="2015" name="Nature">
        <title>Complex archaea that bridge the gap between prokaryotes and eukaryotes.</title>
        <authorList>
            <person name="Spang A."/>
            <person name="Saw J.H."/>
            <person name="Jorgensen S.L."/>
            <person name="Zaremba-Niedzwiedzka K."/>
            <person name="Martijn J."/>
            <person name="Lind A.E."/>
            <person name="van Eijk R."/>
            <person name="Schleper C."/>
            <person name="Guy L."/>
            <person name="Ettema T.J."/>
        </authorList>
    </citation>
    <scope>NUCLEOTIDE SEQUENCE</scope>
</reference>
<protein>
    <submittedName>
        <fullName evidence="1">Uncharacterized protein</fullName>
    </submittedName>
</protein>
<sequence>MTDAQYAKAAKATAYTERFRRTTIGLVAMIKHDIEGPGYGQPERPNWHSLQVFILLRGDGMLLRCDEFLQLVLGLPEGEERSELLKVLGGPEKTDEYIDALSDGEH</sequence>
<organism evidence="1">
    <name type="scientific">marine sediment metagenome</name>
    <dbReference type="NCBI Taxonomy" id="412755"/>
    <lineage>
        <taxon>unclassified sequences</taxon>
        <taxon>metagenomes</taxon>
        <taxon>ecological metagenomes</taxon>
    </lineage>
</organism>
<evidence type="ECO:0000313" key="1">
    <source>
        <dbReference type="EMBL" id="KKN08245.1"/>
    </source>
</evidence>
<comment type="caution">
    <text evidence="1">The sequence shown here is derived from an EMBL/GenBank/DDBJ whole genome shotgun (WGS) entry which is preliminary data.</text>
</comment>
<proteinExistence type="predicted"/>
<dbReference type="AlphaFoldDB" id="A0A0F9MLX2"/>
<accession>A0A0F9MLX2</accession>
<dbReference type="EMBL" id="LAZR01004478">
    <property type="protein sequence ID" value="KKN08245.1"/>
    <property type="molecule type" value="Genomic_DNA"/>
</dbReference>